<keyword evidence="4" id="KW-1185">Reference proteome</keyword>
<proteinExistence type="predicted"/>
<reference evidence="3 4" key="1">
    <citation type="submission" date="2021-08" db="EMBL/GenBank/DDBJ databases">
        <title>WGS of actinomycetes from Thailand.</title>
        <authorList>
            <person name="Thawai C."/>
        </authorList>
    </citation>
    <scope>NUCLEOTIDE SEQUENCE [LARGE SCALE GENOMIC DNA]</scope>
    <source>
        <strain evidence="3 4">PLK6-54</strain>
    </source>
</reference>
<dbReference type="PROSITE" id="PS51318">
    <property type="entry name" value="TAT"/>
    <property type="match status" value="1"/>
</dbReference>
<evidence type="ECO:0000313" key="3">
    <source>
        <dbReference type="EMBL" id="MBY8881368.1"/>
    </source>
</evidence>
<evidence type="ECO:0000256" key="2">
    <source>
        <dbReference type="SAM" id="SignalP"/>
    </source>
</evidence>
<dbReference type="InterPro" id="IPR006311">
    <property type="entry name" value="TAT_signal"/>
</dbReference>
<dbReference type="RefSeq" id="WP_222967250.1">
    <property type="nucleotide sequence ID" value="NZ_JAINZZ010000046.1"/>
</dbReference>
<feature type="region of interest" description="Disordered" evidence="1">
    <location>
        <begin position="205"/>
        <end position="231"/>
    </location>
</feature>
<comment type="caution">
    <text evidence="3">The sequence shown here is derived from an EMBL/GenBank/DDBJ whole genome shotgun (WGS) entry which is preliminary data.</text>
</comment>
<feature type="region of interest" description="Disordered" evidence="1">
    <location>
        <begin position="394"/>
        <end position="439"/>
    </location>
</feature>
<feature type="chain" id="PRO_5045168418" description="Peptidase" evidence="2">
    <location>
        <begin position="32"/>
        <end position="472"/>
    </location>
</feature>
<evidence type="ECO:0000256" key="1">
    <source>
        <dbReference type="SAM" id="MobiDB-lite"/>
    </source>
</evidence>
<feature type="compositionally biased region" description="Low complexity" evidence="1">
    <location>
        <begin position="425"/>
        <end position="439"/>
    </location>
</feature>
<dbReference type="EMBL" id="JAINZZ010000046">
    <property type="protein sequence ID" value="MBY8881368.1"/>
    <property type="molecule type" value="Genomic_DNA"/>
</dbReference>
<dbReference type="Proteomes" id="UP000778578">
    <property type="component" value="Unassembled WGS sequence"/>
</dbReference>
<sequence length="472" mass="47228">MERRPPSRPGRRAAAALSGLALACSATVALAAPMALAAPTGGHDAAPGGYRLKGERTTGGTGARTAAPIAPGQYLDTIGPDQTRWYAADLDAVSTADLSATAVPRPGAAVGFGDGIELRLAAAGSSGATCADQSAHFGQDQGAMTLTGAVSRIPSHTHDASCDKAGRYLLAVHRTTAAGSDRAPWPLELRFADEAPLPAGTVPAGARTDYGTPPAPLTGTPKDVTGGSGFNDATRLTPGVWRDHLLPARTRWYTVHVGWGQQLSYAAEFGNQPVPSGTSVAAQGTFVSTAAYAPGRLPVQDASDARGDRSYDGSPVSVGLGTVPVTWTNRWVDGEHAQAVHDAGDYTIAVSLGPEGAWAARATAVGVVLRVQVTGQELAGPQYQAPPLAGRATASVTGNGGGTARAAAPEATSARTTGPAGGPAPGAASGPTSRVTGTDLLAAGTGGGVALAGVVTAALLHRARNRTDRGGA</sequence>
<evidence type="ECO:0000313" key="4">
    <source>
        <dbReference type="Proteomes" id="UP000778578"/>
    </source>
</evidence>
<dbReference type="PROSITE" id="PS51257">
    <property type="entry name" value="PROKAR_LIPOPROTEIN"/>
    <property type="match status" value="1"/>
</dbReference>
<protein>
    <recommendedName>
        <fullName evidence="5">Peptidase</fullName>
    </recommendedName>
</protein>
<evidence type="ECO:0008006" key="5">
    <source>
        <dbReference type="Google" id="ProtNLM"/>
    </source>
</evidence>
<accession>A0ABS7QDY0</accession>
<feature type="signal peptide" evidence="2">
    <location>
        <begin position="1"/>
        <end position="31"/>
    </location>
</feature>
<keyword evidence="2" id="KW-0732">Signal</keyword>
<name>A0ABS7QDY0_9ACTN</name>
<feature type="compositionally biased region" description="Low complexity" evidence="1">
    <location>
        <begin position="404"/>
        <end position="418"/>
    </location>
</feature>
<gene>
    <name evidence="3" type="ORF">K7862_27570</name>
</gene>
<organism evidence="3 4">
    <name type="scientific">Actinacidiphila acidipaludis</name>
    <dbReference type="NCBI Taxonomy" id="2873382"/>
    <lineage>
        <taxon>Bacteria</taxon>
        <taxon>Bacillati</taxon>
        <taxon>Actinomycetota</taxon>
        <taxon>Actinomycetes</taxon>
        <taxon>Kitasatosporales</taxon>
        <taxon>Streptomycetaceae</taxon>
        <taxon>Actinacidiphila</taxon>
    </lineage>
</organism>